<dbReference type="AlphaFoldDB" id="A0A6A4GT99"/>
<proteinExistence type="predicted"/>
<dbReference type="EMBL" id="ML769732">
    <property type="protein sequence ID" value="KAE9388666.1"/>
    <property type="molecule type" value="Genomic_DNA"/>
</dbReference>
<accession>A0A6A4GT99</accession>
<dbReference type="OrthoDB" id="2576334at2759"/>
<evidence type="ECO:0000313" key="3">
    <source>
        <dbReference type="Proteomes" id="UP000799118"/>
    </source>
</evidence>
<keyword evidence="1" id="KW-1133">Transmembrane helix</keyword>
<name>A0A6A4GT99_9AGAR</name>
<keyword evidence="1" id="KW-0472">Membrane</keyword>
<dbReference type="Proteomes" id="UP000799118">
    <property type="component" value="Unassembled WGS sequence"/>
</dbReference>
<protein>
    <submittedName>
        <fullName evidence="2">Uncharacterized protein</fullName>
    </submittedName>
</protein>
<evidence type="ECO:0000313" key="2">
    <source>
        <dbReference type="EMBL" id="KAE9388666.1"/>
    </source>
</evidence>
<organism evidence="2 3">
    <name type="scientific">Gymnopus androsaceus JB14</name>
    <dbReference type="NCBI Taxonomy" id="1447944"/>
    <lineage>
        <taxon>Eukaryota</taxon>
        <taxon>Fungi</taxon>
        <taxon>Dikarya</taxon>
        <taxon>Basidiomycota</taxon>
        <taxon>Agaricomycotina</taxon>
        <taxon>Agaricomycetes</taxon>
        <taxon>Agaricomycetidae</taxon>
        <taxon>Agaricales</taxon>
        <taxon>Marasmiineae</taxon>
        <taxon>Omphalotaceae</taxon>
        <taxon>Gymnopus</taxon>
    </lineage>
</organism>
<evidence type="ECO:0000256" key="1">
    <source>
        <dbReference type="SAM" id="Phobius"/>
    </source>
</evidence>
<sequence>MTPYNVTINSQTANLFYEPYRDGEPSGGWNLTYTLIPDGAAPKTTANGTSYHRTTFPGASMALTFTGTDVYLYGNASAGSYSVSVDGGTVTQGANDVSQGGLLDAVTNLSYGNHTVTLASTGTNEVAFQYADVTIGTIPGTPELETILAITATNATSAGDLTGLGRGFNPFFSFSNTEWNLPNQSEFTYSNPAATLFPFSSVTFTLANTSAFLILGPLNDDHGVFQVTMIPEGDTSNQVVQTANGSSFLSDPQQILFWHSGMDETITYVIEVANTADGPQFGIRSLVTISSLSTNTSSGSVPAVSANSKILSNGTVAGITLGAVAIVMGVITALTFLSIHPSFAGFFPLNSSQAKFTTFNSPPQLSAPDQIQSQIYTGDISVLPPVYTEYGMNSRVTASLQRYQYNFIYS</sequence>
<feature type="transmembrane region" description="Helical" evidence="1">
    <location>
        <begin position="316"/>
        <end position="337"/>
    </location>
</feature>
<keyword evidence="3" id="KW-1185">Reference proteome</keyword>
<reference evidence="2" key="1">
    <citation type="journal article" date="2019" name="Environ. Microbiol.">
        <title>Fungal ecological strategies reflected in gene transcription - a case study of two litter decomposers.</title>
        <authorList>
            <person name="Barbi F."/>
            <person name="Kohler A."/>
            <person name="Barry K."/>
            <person name="Baskaran P."/>
            <person name="Daum C."/>
            <person name="Fauchery L."/>
            <person name="Ihrmark K."/>
            <person name="Kuo A."/>
            <person name="LaButti K."/>
            <person name="Lipzen A."/>
            <person name="Morin E."/>
            <person name="Grigoriev I.V."/>
            <person name="Henrissat B."/>
            <person name="Lindahl B."/>
            <person name="Martin F."/>
        </authorList>
    </citation>
    <scope>NUCLEOTIDE SEQUENCE</scope>
    <source>
        <strain evidence="2">JB14</strain>
    </source>
</reference>
<keyword evidence="1" id="KW-0812">Transmembrane</keyword>
<gene>
    <name evidence="2" type="ORF">BT96DRAFT_926935</name>
</gene>
<dbReference type="Gene3D" id="2.60.120.260">
    <property type="entry name" value="Galactose-binding domain-like"/>
    <property type="match status" value="1"/>
</dbReference>